<dbReference type="EMBL" id="BAAAOR010000041">
    <property type="protein sequence ID" value="GAA1545524.1"/>
    <property type="molecule type" value="Genomic_DNA"/>
</dbReference>
<name>A0ABN2BR32_9ACTN</name>
<evidence type="ECO:0000313" key="2">
    <source>
        <dbReference type="EMBL" id="GAA1545524.1"/>
    </source>
</evidence>
<sequence>MVVASPSRGVDALSGRGLEDALAGAQVLVNAVNLPRRTPYREAFAFFDTTTRNLLTAAGRAGVEHHVLLSIVGADRVNSPYFRGKEVQEQLVRARGVPYTIVRSTTYLEALRASLVSAPESAAVHVPDIRVQPVAGADLARIMAHSVAADPQGGIVQVAGPEVMSFPRLATEFLRATGDMRRVVPDTGAEYLGTTFGPGEATLVPDLRVGATTLQQWLVTAAAYAARGA</sequence>
<organism evidence="2 3">
    <name type="scientific">Nocardioides humi</name>
    <dbReference type="NCBI Taxonomy" id="449461"/>
    <lineage>
        <taxon>Bacteria</taxon>
        <taxon>Bacillati</taxon>
        <taxon>Actinomycetota</taxon>
        <taxon>Actinomycetes</taxon>
        <taxon>Propionibacteriales</taxon>
        <taxon>Nocardioidaceae</taxon>
        <taxon>Nocardioides</taxon>
    </lineage>
</organism>
<dbReference type="Gene3D" id="3.40.50.720">
    <property type="entry name" value="NAD(P)-binding Rossmann-like Domain"/>
    <property type="match status" value="1"/>
</dbReference>
<dbReference type="SUPFAM" id="SSF51735">
    <property type="entry name" value="NAD(P)-binding Rossmann-fold domains"/>
    <property type="match status" value="1"/>
</dbReference>
<feature type="domain" description="NAD(P)-binding" evidence="1">
    <location>
        <begin position="11"/>
        <end position="110"/>
    </location>
</feature>
<evidence type="ECO:0000259" key="1">
    <source>
        <dbReference type="Pfam" id="PF13460"/>
    </source>
</evidence>
<reference evidence="2 3" key="1">
    <citation type="journal article" date="2019" name="Int. J. Syst. Evol. Microbiol.">
        <title>The Global Catalogue of Microorganisms (GCM) 10K type strain sequencing project: providing services to taxonomists for standard genome sequencing and annotation.</title>
        <authorList>
            <consortium name="The Broad Institute Genomics Platform"/>
            <consortium name="The Broad Institute Genome Sequencing Center for Infectious Disease"/>
            <person name="Wu L."/>
            <person name="Ma J."/>
        </authorList>
    </citation>
    <scope>NUCLEOTIDE SEQUENCE [LARGE SCALE GENOMIC DNA]</scope>
    <source>
        <strain evidence="2 3">JCM 14942</strain>
    </source>
</reference>
<dbReference type="InterPro" id="IPR016040">
    <property type="entry name" value="NAD(P)-bd_dom"/>
</dbReference>
<gene>
    <name evidence="2" type="ORF">GCM10009788_54890</name>
</gene>
<protein>
    <submittedName>
        <fullName evidence="2">SDR family oxidoreductase</fullName>
    </submittedName>
</protein>
<accession>A0ABN2BR32</accession>
<proteinExistence type="predicted"/>
<comment type="caution">
    <text evidence="2">The sequence shown here is derived from an EMBL/GenBank/DDBJ whole genome shotgun (WGS) entry which is preliminary data.</text>
</comment>
<dbReference type="InterPro" id="IPR036291">
    <property type="entry name" value="NAD(P)-bd_dom_sf"/>
</dbReference>
<dbReference type="Proteomes" id="UP001500842">
    <property type="component" value="Unassembled WGS sequence"/>
</dbReference>
<evidence type="ECO:0000313" key="3">
    <source>
        <dbReference type="Proteomes" id="UP001500842"/>
    </source>
</evidence>
<dbReference type="Pfam" id="PF13460">
    <property type="entry name" value="NAD_binding_10"/>
    <property type="match status" value="1"/>
</dbReference>
<keyword evidence="3" id="KW-1185">Reference proteome</keyword>